<gene>
    <name evidence="4" type="ORF">QBC46DRAFT_179072</name>
</gene>
<comment type="caution">
    <text evidence="4">The sequence shown here is derived from an EMBL/GenBank/DDBJ whole genome shotgun (WGS) entry which is preliminary data.</text>
</comment>
<dbReference type="InterPro" id="IPR052562">
    <property type="entry name" value="Ketohexokinase-related"/>
</dbReference>
<sequence>MKHLILVGACYLDTILTVPHFPEEDSKLRATAIQVRRGGNCPNTLEVLQQLLLKDLNSDVKVRPHLVSCLPDIGSAATQRILSSFGTDDEESIVDFSHCLYRQGHNEAASSYIIRSRETGSRTIVNYNGLPEMTVNEFASIVETLVTPQQQGEEYWWHFEGRIPETALQCIHHLRRTLPESKISVEVEKPNRDGLVELAAEADVVFYSRSWAESRGYAGPDACLKGEAALKASLVLCTWGEQGACARWLSSGDEECIHCPANPSGREITVVDTIGAGDTFIAGMLYGLICHIEDWTREAKLSFAVGLATRKVQRDGFAGLAQPDGVPTA</sequence>
<dbReference type="InterPro" id="IPR034093">
    <property type="entry name" value="KHK"/>
</dbReference>
<dbReference type="InterPro" id="IPR011611">
    <property type="entry name" value="PfkB_dom"/>
</dbReference>
<keyword evidence="1" id="KW-0808">Transferase</keyword>
<dbReference type="Proteomes" id="UP001303473">
    <property type="component" value="Unassembled WGS sequence"/>
</dbReference>
<dbReference type="InterPro" id="IPR002173">
    <property type="entry name" value="Carboh/pur_kinase_PfkB_CS"/>
</dbReference>
<dbReference type="EMBL" id="MU853848">
    <property type="protein sequence ID" value="KAK3937660.1"/>
    <property type="molecule type" value="Genomic_DNA"/>
</dbReference>
<evidence type="ECO:0000313" key="4">
    <source>
        <dbReference type="EMBL" id="KAK3937660.1"/>
    </source>
</evidence>
<dbReference type="InterPro" id="IPR029056">
    <property type="entry name" value="Ribokinase-like"/>
</dbReference>
<evidence type="ECO:0000256" key="1">
    <source>
        <dbReference type="ARBA" id="ARBA00022679"/>
    </source>
</evidence>
<feature type="domain" description="Carbohydrate kinase PfkB" evidence="3">
    <location>
        <begin position="1"/>
        <end position="316"/>
    </location>
</feature>
<name>A0AAN6N1W2_9PEZI</name>
<reference evidence="5" key="1">
    <citation type="journal article" date="2023" name="Mol. Phylogenet. Evol.">
        <title>Genome-scale phylogeny and comparative genomics of the fungal order Sordariales.</title>
        <authorList>
            <person name="Hensen N."/>
            <person name="Bonometti L."/>
            <person name="Westerberg I."/>
            <person name="Brannstrom I.O."/>
            <person name="Guillou S."/>
            <person name="Cros-Aarteil S."/>
            <person name="Calhoun S."/>
            <person name="Haridas S."/>
            <person name="Kuo A."/>
            <person name="Mondo S."/>
            <person name="Pangilinan J."/>
            <person name="Riley R."/>
            <person name="LaButti K."/>
            <person name="Andreopoulos B."/>
            <person name="Lipzen A."/>
            <person name="Chen C."/>
            <person name="Yan M."/>
            <person name="Daum C."/>
            <person name="Ng V."/>
            <person name="Clum A."/>
            <person name="Steindorff A."/>
            <person name="Ohm R.A."/>
            <person name="Martin F."/>
            <person name="Silar P."/>
            <person name="Natvig D.O."/>
            <person name="Lalanne C."/>
            <person name="Gautier V."/>
            <person name="Ament-Velasquez S.L."/>
            <person name="Kruys A."/>
            <person name="Hutchinson M.I."/>
            <person name="Powell A.J."/>
            <person name="Barry K."/>
            <person name="Miller A.N."/>
            <person name="Grigoriev I.V."/>
            <person name="Debuchy R."/>
            <person name="Gladieux P."/>
            <person name="Hiltunen Thoren M."/>
            <person name="Johannesson H."/>
        </authorList>
    </citation>
    <scope>NUCLEOTIDE SEQUENCE [LARGE SCALE GENOMIC DNA]</scope>
    <source>
        <strain evidence="5">CBS 340.73</strain>
    </source>
</reference>
<dbReference type="PANTHER" id="PTHR42774:SF3">
    <property type="entry name" value="KETOHEXOKINASE"/>
    <property type="match status" value="1"/>
</dbReference>
<keyword evidence="5" id="KW-1185">Reference proteome</keyword>
<dbReference type="PROSITE" id="PS00584">
    <property type="entry name" value="PFKB_KINASES_2"/>
    <property type="match status" value="1"/>
</dbReference>
<accession>A0AAN6N1W2</accession>
<evidence type="ECO:0000256" key="2">
    <source>
        <dbReference type="ARBA" id="ARBA00022777"/>
    </source>
</evidence>
<dbReference type="CDD" id="cd01939">
    <property type="entry name" value="Ketohexokinase"/>
    <property type="match status" value="1"/>
</dbReference>
<dbReference type="SUPFAM" id="SSF53613">
    <property type="entry name" value="Ribokinase-like"/>
    <property type="match status" value="1"/>
</dbReference>
<dbReference type="Pfam" id="PF00294">
    <property type="entry name" value="PfkB"/>
    <property type="match status" value="1"/>
</dbReference>
<evidence type="ECO:0000259" key="3">
    <source>
        <dbReference type="Pfam" id="PF00294"/>
    </source>
</evidence>
<dbReference type="GO" id="GO:0004454">
    <property type="term" value="F:ketohexokinase activity"/>
    <property type="evidence" value="ECO:0007669"/>
    <property type="project" value="InterPro"/>
</dbReference>
<dbReference type="PANTHER" id="PTHR42774">
    <property type="entry name" value="PHOSPHOTRANSFERASE SYSTEM TRANSPORT PROTEIN"/>
    <property type="match status" value="1"/>
</dbReference>
<dbReference type="FunFam" id="3.40.1190.20:FF:000072">
    <property type="entry name" value="AT09463p"/>
    <property type="match status" value="1"/>
</dbReference>
<dbReference type="GO" id="GO:0006000">
    <property type="term" value="P:fructose metabolic process"/>
    <property type="evidence" value="ECO:0007669"/>
    <property type="project" value="InterPro"/>
</dbReference>
<protein>
    <submittedName>
        <fullName evidence="4">Ketohexokinase</fullName>
    </submittedName>
</protein>
<proteinExistence type="predicted"/>
<organism evidence="4 5">
    <name type="scientific">Diplogelasinospora grovesii</name>
    <dbReference type="NCBI Taxonomy" id="303347"/>
    <lineage>
        <taxon>Eukaryota</taxon>
        <taxon>Fungi</taxon>
        <taxon>Dikarya</taxon>
        <taxon>Ascomycota</taxon>
        <taxon>Pezizomycotina</taxon>
        <taxon>Sordariomycetes</taxon>
        <taxon>Sordariomycetidae</taxon>
        <taxon>Sordariales</taxon>
        <taxon>Diplogelasinosporaceae</taxon>
        <taxon>Diplogelasinospora</taxon>
    </lineage>
</organism>
<dbReference type="AlphaFoldDB" id="A0AAN6N1W2"/>
<keyword evidence="2" id="KW-0418">Kinase</keyword>
<dbReference type="Gene3D" id="3.40.1190.20">
    <property type="match status" value="1"/>
</dbReference>
<evidence type="ECO:0000313" key="5">
    <source>
        <dbReference type="Proteomes" id="UP001303473"/>
    </source>
</evidence>